<keyword evidence="4" id="KW-1185">Reference proteome</keyword>
<dbReference type="EMBL" id="CP017019">
    <property type="protein sequence ID" value="AOQ24664.1"/>
    <property type="molecule type" value="Genomic_DNA"/>
</dbReference>
<protein>
    <recommendedName>
        <fullName evidence="5">Large polyvalent protein associated domain-containing protein</fullName>
    </recommendedName>
</protein>
<evidence type="ECO:0000313" key="4">
    <source>
        <dbReference type="Proteomes" id="UP000322283"/>
    </source>
</evidence>
<reference evidence="1 3" key="1">
    <citation type="submission" date="2016-08" db="EMBL/GenBank/DDBJ databases">
        <title>Moorella thermoacetica DSM 103132.</title>
        <authorList>
            <person name="Jendresen C.B."/>
            <person name="Redl S.M."/>
            <person name="Jensen T.O."/>
            <person name="Nielsen A.T."/>
        </authorList>
    </citation>
    <scope>NUCLEOTIDE SEQUENCE [LARGE SCALE GENOMIC DNA]</scope>
    <source>
        <strain evidence="1 3">DSM 103132</strain>
    </source>
</reference>
<reference evidence="2 4" key="2">
    <citation type="submission" date="2019-05" db="EMBL/GenBank/DDBJ databases">
        <title>Genome sequence of Moorella thermoacetica ATCC 33924.</title>
        <authorList>
            <person name="Poehlein A."/>
            <person name="Bengelsdorf F.R."/>
            <person name="Duerre P."/>
            <person name="Daniel R."/>
        </authorList>
    </citation>
    <scope>NUCLEOTIDE SEQUENCE [LARGE SCALE GENOMIC DNA]</scope>
    <source>
        <strain evidence="2 4">ATCC 33924</strain>
    </source>
</reference>
<dbReference type="RefSeq" id="WP_069590431.1">
    <property type="nucleotide sequence ID" value="NZ_CP017019.1"/>
</dbReference>
<name>A0AAC9HIQ4_NEOTH</name>
<sequence length="123" mass="14886">MFKIKEITLTRLEGRVGSDCFEPVTVTTFDEAKHILRNWGLTAPEFGYDKVRVEITFEDGFVYMDRYDLKRNDDGDLRKHIWEVCLINSGQLKPEYLTDEEYEDYLKNIRCKDWRRFLDRYEI</sequence>
<accession>A0AAC9HIQ4</accession>
<organism evidence="1 3">
    <name type="scientific">Neomoorella thermoacetica</name>
    <name type="common">Clostridium thermoaceticum</name>
    <dbReference type="NCBI Taxonomy" id="1525"/>
    <lineage>
        <taxon>Bacteria</taxon>
        <taxon>Bacillati</taxon>
        <taxon>Bacillota</taxon>
        <taxon>Clostridia</taxon>
        <taxon>Neomoorellales</taxon>
        <taxon>Neomoorellaceae</taxon>
        <taxon>Neomoorella</taxon>
    </lineage>
</organism>
<dbReference type="Proteomes" id="UP000094598">
    <property type="component" value="Chromosome"/>
</dbReference>
<evidence type="ECO:0008006" key="5">
    <source>
        <dbReference type="Google" id="ProtNLM"/>
    </source>
</evidence>
<evidence type="ECO:0000313" key="1">
    <source>
        <dbReference type="EMBL" id="AOQ24664.1"/>
    </source>
</evidence>
<gene>
    <name evidence="1" type="ORF">Maut_02236</name>
    <name evidence="2" type="ORF">MTAT_20090</name>
</gene>
<proteinExistence type="predicted"/>
<dbReference type="AlphaFoldDB" id="A0AAC9HIQ4"/>
<evidence type="ECO:0000313" key="3">
    <source>
        <dbReference type="Proteomes" id="UP000094598"/>
    </source>
</evidence>
<dbReference type="EMBL" id="VCDX01000006">
    <property type="protein sequence ID" value="TYL12767.1"/>
    <property type="molecule type" value="Genomic_DNA"/>
</dbReference>
<dbReference type="Proteomes" id="UP000322283">
    <property type="component" value="Unassembled WGS sequence"/>
</dbReference>
<evidence type="ECO:0000313" key="2">
    <source>
        <dbReference type="EMBL" id="TYL12767.1"/>
    </source>
</evidence>